<name>A0A1F2PF94_9FIRM</name>
<dbReference type="Proteomes" id="UP000322619">
    <property type="component" value="Unassembled WGS sequence"/>
</dbReference>
<dbReference type="SUPFAM" id="SSF54593">
    <property type="entry name" value="Glyoxalase/Bleomycin resistance protein/Dihydroxybiphenyl dioxygenase"/>
    <property type="match status" value="1"/>
</dbReference>
<dbReference type="EMBL" id="CP087994">
    <property type="protein sequence ID" value="UYO64252.1"/>
    <property type="molecule type" value="Genomic_DNA"/>
</dbReference>
<dbReference type="InterPro" id="IPR029068">
    <property type="entry name" value="Glyas_Bleomycin-R_OHBP_Dase"/>
</dbReference>
<accession>A0A1F2PF94</accession>
<dbReference type="OrthoDB" id="1986818at2"/>
<keyword evidence="6" id="KW-1185">Reference proteome</keyword>
<dbReference type="EMBL" id="LKEU01000037">
    <property type="protein sequence ID" value="OFV69654.1"/>
    <property type="molecule type" value="Genomic_DNA"/>
</dbReference>
<evidence type="ECO:0000313" key="6">
    <source>
        <dbReference type="Proteomes" id="UP001163550"/>
    </source>
</evidence>
<dbReference type="STRING" id="52694.ACWI_27920"/>
<proteinExistence type="predicted"/>
<dbReference type="EMBL" id="VSLA01000027">
    <property type="protein sequence ID" value="TYC84111.1"/>
    <property type="molecule type" value="Genomic_DNA"/>
</dbReference>
<dbReference type="Proteomes" id="UP000176244">
    <property type="component" value="Unassembled WGS sequence"/>
</dbReference>
<evidence type="ECO:0000313" key="4">
    <source>
        <dbReference type="Proteomes" id="UP000176244"/>
    </source>
</evidence>
<evidence type="ECO:0000313" key="2">
    <source>
        <dbReference type="EMBL" id="TYC84111.1"/>
    </source>
</evidence>
<evidence type="ECO:0000313" key="1">
    <source>
        <dbReference type="EMBL" id="OFV69654.1"/>
    </source>
</evidence>
<evidence type="ECO:0000313" key="3">
    <source>
        <dbReference type="EMBL" id="UYO64252.1"/>
    </source>
</evidence>
<dbReference type="RefSeq" id="WP_070372059.1">
    <property type="nucleotide sequence ID" value="NZ_CABIIK010000011.1"/>
</dbReference>
<protein>
    <submittedName>
        <fullName evidence="1">Uncharacterized protein</fullName>
    </submittedName>
</protein>
<dbReference type="Proteomes" id="UP001163550">
    <property type="component" value="Chromosome"/>
</dbReference>
<reference evidence="3" key="3">
    <citation type="submission" date="2021-11" db="EMBL/GenBank/DDBJ databases">
        <title>Isoprene-degrading acetogen.</title>
        <authorList>
            <person name="Yang Y."/>
            <person name="Jin H."/>
            <person name="Yan J."/>
        </authorList>
    </citation>
    <scope>NUCLEOTIDE SEQUENCE</scope>
    <source>
        <strain evidence="3">Berkeley</strain>
    </source>
</reference>
<evidence type="ECO:0000313" key="5">
    <source>
        <dbReference type="Proteomes" id="UP000322619"/>
    </source>
</evidence>
<gene>
    <name evidence="1" type="ORF">ACWI_27920</name>
    <name evidence="2" type="ORF">FXB42_14120</name>
    <name evidence="3" type="ORF">LNN31_07495</name>
</gene>
<organism evidence="1 4">
    <name type="scientific">Acetobacterium wieringae</name>
    <dbReference type="NCBI Taxonomy" id="52694"/>
    <lineage>
        <taxon>Bacteria</taxon>
        <taxon>Bacillati</taxon>
        <taxon>Bacillota</taxon>
        <taxon>Clostridia</taxon>
        <taxon>Eubacteriales</taxon>
        <taxon>Eubacteriaceae</taxon>
        <taxon>Acetobacterium</taxon>
    </lineage>
</organism>
<reference evidence="2 5" key="2">
    <citation type="submission" date="2019-08" db="EMBL/GenBank/DDBJ databases">
        <title>Isolation and enrichment of carboxydotrophic bacteria from anaerobic sludge for the production of bio-based chemicals from syngas.</title>
        <authorList>
            <person name="Antares A.L."/>
            <person name="Moreira J."/>
            <person name="Diender M."/>
            <person name="Parshina S.N."/>
            <person name="Stams A.J.M."/>
            <person name="Alves M."/>
            <person name="Alves J.I."/>
            <person name="Sousa D.Z."/>
        </authorList>
    </citation>
    <scope>NUCLEOTIDE SEQUENCE [LARGE SCALE GENOMIC DNA]</scope>
    <source>
        <strain evidence="2 5">JM</strain>
    </source>
</reference>
<reference evidence="1 4" key="1">
    <citation type="submission" date="2015-09" db="EMBL/GenBank/DDBJ databases">
        <title>Genome sequence of Acetobacterium wieringae DSM 1911.</title>
        <authorList>
            <person name="Poehlein A."/>
            <person name="Bengelsdorf F.R."/>
            <person name="Schiel-Bengelsdorf B."/>
            <person name="Duerre P."/>
            <person name="Daniel R."/>
        </authorList>
    </citation>
    <scope>NUCLEOTIDE SEQUENCE [LARGE SCALE GENOMIC DNA]</scope>
    <source>
        <strain evidence="1 4">DSM 1911</strain>
    </source>
</reference>
<dbReference type="AlphaFoldDB" id="A0A1F2PF94"/>
<sequence>MYEIMHVGVPVKEPVLEEFYAEGLKVHISGPDNNPFKFEYLRFEEGTPFHPDVVNFTHIAYKVPNIDAFIKDHQATVLNERMTVDDHLDIAFVKVNGTVLELMEMK</sequence>